<dbReference type="InterPro" id="IPR028082">
    <property type="entry name" value="Peripla_BP_I"/>
</dbReference>
<dbReference type="InterPro" id="IPR000337">
    <property type="entry name" value="GPCR_3"/>
</dbReference>
<dbReference type="AlphaFoldDB" id="A0A0L7KWN8"/>
<evidence type="ECO:0000313" key="9">
    <source>
        <dbReference type="Proteomes" id="UP000037510"/>
    </source>
</evidence>
<evidence type="ECO:0000256" key="1">
    <source>
        <dbReference type="ARBA" id="ARBA00004141"/>
    </source>
</evidence>
<organism evidence="8 9">
    <name type="scientific">Operophtera brumata</name>
    <name type="common">Winter moth</name>
    <name type="synonym">Phalaena brumata</name>
    <dbReference type="NCBI Taxonomy" id="104452"/>
    <lineage>
        <taxon>Eukaryota</taxon>
        <taxon>Metazoa</taxon>
        <taxon>Ecdysozoa</taxon>
        <taxon>Arthropoda</taxon>
        <taxon>Hexapoda</taxon>
        <taxon>Insecta</taxon>
        <taxon>Pterygota</taxon>
        <taxon>Neoptera</taxon>
        <taxon>Endopterygota</taxon>
        <taxon>Lepidoptera</taxon>
        <taxon>Glossata</taxon>
        <taxon>Ditrysia</taxon>
        <taxon>Geometroidea</taxon>
        <taxon>Geometridae</taxon>
        <taxon>Larentiinae</taxon>
        <taxon>Operophtera</taxon>
    </lineage>
</organism>
<dbReference type="Pfam" id="PF01094">
    <property type="entry name" value="ANF_receptor"/>
    <property type="match status" value="1"/>
</dbReference>
<evidence type="ECO:0000256" key="5">
    <source>
        <dbReference type="ARBA" id="ARBA00023170"/>
    </source>
</evidence>
<keyword evidence="5 8" id="KW-0675">Receptor</keyword>
<dbReference type="GO" id="GO:0016020">
    <property type="term" value="C:membrane"/>
    <property type="evidence" value="ECO:0007669"/>
    <property type="project" value="UniProtKB-SubCell"/>
</dbReference>
<evidence type="ECO:0000313" key="8">
    <source>
        <dbReference type="EMBL" id="KOB67648.1"/>
    </source>
</evidence>
<dbReference type="Proteomes" id="UP000037510">
    <property type="component" value="Unassembled WGS sequence"/>
</dbReference>
<keyword evidence="9" id="KW-1185">Reference proteome</keyword>
<dbReference type="Gene3D" id="3.40.50.2300">
    <property type="match status" value="1"/>
</dbReference>
<dbReference type="InterPro" id="IPR001828">
    <property type="entry name" value="ANF_lig-bd_rcpt"/>
</dbReference>
<comment type="caution">
    <text evidence="8">The sequence shown here is derived from an EMBL/GenBank/DDBJ whole genome shotgun (WGS) entry which is preliminary data.</text>
</comment>
<dbReference type="SUPFAM" id="SSF53822">
    <property type="entry name" value="Periplasmic binding protein-like I"/>
    <property type="match status" value="1"/>
</dbReference>
<keyword evidence="6" id="KW-0325">Glycoprotein</keyword>
<sequence length="143" mass="15037">MAQGGVQALEAMLFALDRAAALGLAPPGVVLGAHVLDDCDNDTYGLEMALDFIKGSIRNIDDAEYSCNASARALRKVISGVVGAASSVTSVQVANLLRLFQIPQVRAARAGGVLWCAMRHTMDLFDSIGSNDVGQLLYLAISK</sequence>
<proteinExistence type="predicted"/>
<keyword evidence="3" id="KW-1133">Transmembrane helix</keyword>
<accession>A0A0L7KWN8</accession>
<gene>
    <name evidence="8" type="ORF">OBRU01_19482</name>
</gene>
<dbReference type="EMBL" id="JTDY01004872">
    <property type="protein sequence ID" value="KOB67648.1"/>
    <property type="molecule type" value="Genomic_DNA"/>
</dbReference>
<reference evidence="8 9" key="1">
    <citation type="journal article" date="2015" name="Genome Biol. Evol.">
        <title>The genome of winter moth (Operophtera brumata) provides a genomic perspective on sexual dimorphism and phenology.</title>
        <authorList>
            <person name="Derks M.F."/>
            <person name="Smit S."/>
            <person name="Salis L."/>
            <person name="Schijlen E."/>
            <person name="Bossers A."/>
            <person name="Mateman C."/>
            <person name="Pijl A.S."/>
            <person name="de Ridder D."/>
            <person name="Groenen M.A."/>
            <person name="Visser M.E."/>
            <person name="Megens H.J."/>
        </authorList>
    </citation>
    <scope>NUCLEOTIDE SEQUENCE [LARGE SCALE GENOMIC DNA]</scope>
    <source>
        <strain evidence="8">WM2013NL</strain>
        <tissue evidence="8">Head and thorax</tissue>
    </source>
</reference>
<dbReference type="InterPro" id="IPR050726">
    <property type="entry name" value="mGluR"/>
</dbReference>
<comment type="subcellular location">
    <subcellularLocation>
        <location evidence="1">Membrane</location>
        <topology evidence="1">Multi-pass membrane protein</topology>
    </subcellularLocation>
</comment>
<dbReference type="PRINTS" id="PR00248">
    <property type="entry name" value="GPCRMGR"/>
</dbReference>
<keyword evidence="4" id="KW-0472">Membrane</keyword>
<keyword evidence="2" id="KW-0812">Transmembrane</keyword>
<dbReference type="PANTHER" id="PTHR24060">
    <property type="entry name" value="METABOTROPIC GLUTAMATE RECEPTOR"/>
    <property type="match status" value="1"/>
</dbReference>
<name>A0A0L7KWN8_OPEBR</name>
<dbReference type="GO" id="GO:0004930">
    <property type="term" value="F:G protein-coupled receptor activity"/>
    <property type="evidence" value="ECO:0007669"/>
    <property type="project" value="InterPro"/>
</dbReference>
<evidence type="ECO:0000256" key="6">
    <source>
        <dbReference type="ARBA" id="ARBA00023180"/>
    </source>
</evidence>
<evidence type="ECO:0000256" key="4">
    <source>
        <dbReference type="ARBA" id="ARBA00023136"/>
    </source>
</evidence>
<evidence type="ECO:0000256" key="3">
    <source>
        <dbReference type="ARBA" id="ARBA00022989"/>
    </source>
</evidence>
<feature type="domain" description="Receptor ligand binding region" evidence="7">
    <location>
        <begin position="8"/>
        <end position="106"/>
    </location>
</feature>
<dbReference type="STRING" id="104452.A0A0L7KWN8"/>
<protein>
    <submittedName>
        <fullName evidence="8">Metabotropic glutamate receptor 3</fullName>
    </submittedName>
</protein>
<evidence type="ECO:0000256" key="2">
    <source>
        <dbReference type="ARBA" id="ARBA00022692"/>
    </source>
</evidence>
<evidence type="ECO:0000259" key="7">
    <source>
        <dbReference type="Pfam" id="PF01094"/>
    </source>
</evidence>